<organism evidence="2 3">
    <name type="scientific">Chloropicon roscoffensis</name>
    <dbReference type="NCBI Taxonomy" id="1461544"/>
    <lineage>
        <taxon>Eukaryota</taxon>
        <taxon>Viridiplantae</taxon>
        <taxon>Chlorophyta</taxon>
        <taxon>Chloropicophyceae</taxon>
        <taxon>Chloropicales</taxon>
        <taxon>Chloropicaceae</taxon>
        <taxon>Chloropicon</taxon>
    </lineage>
</organism>
<keyword evidence="3" id="KW-1185">Reference proteome</keyword>
<dbReference type="Proteomes" id="UP001472866">
    <property type="component" value="Chromosome 01"/>
</dbReference>
<feature type="domain" description="DC-UbP/UBTD2 N-terminal" evidence="1">
    <location>
        <begin position="15"/>
        <end position="106"/>
    </location>
</feature>
<reference evidence="2 3" key="1">
    <citation type="submission" date="2024-03" db="EMBL/GenBank/DDBJ databases">
        <title>Complete genome sequence of the green alga Chloropicon roscoffensis RCC1871.</title>
        <authorList>
            <person name="Lemieux C."/>
            <person name="Pombert J.-F."/>
            <person name="Otis C."/>
            <person name="Turmel M."/>
        </authorList>
    </citation>
    <scope>NUCLEOTIDE SEQUENCE [LARGE SCALE GENOMIC DNA]</scope>
    <source>
        <strain evidence="2 3">RCC1871</strain>
    </source>
</reference>
<dbReference type="InterPro" id="IPR032752">
    <property type="entry name" value="DC-UbP/UBTD2_N"/>
</dbReference>
<evidence type="ECO:0000313" key="2">
    <source>
        <dbReference type="EMBL" id="WZN59394.1"/>
    </source>
</evidence>
<gene>
    <name evidence="2" type="ORF">HKI87_01g09200</name>
</gene>
<protein>
    <submittedName>
        <fullName evidence="2">Ubiquitin domain-containing protein</fullName>
    </submittedName>
</protein>
<evidence type="ECO:0000313" key="3">
    <source>
        <dbReference type="Proteomes" id="UP001472866"/>
    </source>
</evidence>
<proteinExistence type="predicted"/>
<dbReference type="InterPro" id="IPR039869">
    <property type="entry name" value="UBTD1/2"/>
</dbReference>
<accession>A0AAX4P0G9</accession>
<dbReference type="PANTHER" id="PTHR13609">
    <property type="entry name" value="UBIQUITIN DOMAIN CONTAINING 1 PROTEIN-RELATED"/>
    <property type="match status" value="1"/>
</dbReference>
<dbReference type="Pfam" id="PF16455">
    <property type="entry name" value="UBD"/>
    <property type="match status" value="1"/>
</dbReference>
<name>A0AAX4P0G9_9CHLO</name>
<dbReference type="Gene3D" id="1.20.225.20">
    <property type="entry name" value="Ub domain-containing protein, DC-UbP/UBTD2, N-terminal domain"/>
    <property type="match status" value="1"/>
</dbReference>
<evidence type="ECO:0000259" key="1">
    <source>
        <dbReference type="Pfam" id="PF16455"/>
    </source>
</evidence>
<dbReference type="InterPro" id="IPR038169">
    <property type="entry name" value="DC-UbP/UBTD2_N_sf"/>
</dbReference>
<sequence length="109" mass="12293">MGCISSKLEERKTFRPRWKSEEPVTVSSLQKLRDEFWDTAPHYGGERVIWDALKVAVSAPDAESAKVILEAAEVIIAEPDLSVCYDQKGRKYDLPIFTLSDPINVLPDD</sequence>
<dbReference type="EMBL" id="CP151501">
    <property type="protein sequence ID" value="WZN59394.1"/>
    <property type="molecule type" value="Genomic_DNA"/>
</dbReference>
<dbReference type="AlphaFoldDB" id="A0AAX4P0G9"/>